<feature type="compositionally biased region" description="Polar residues" evidence="1">
    <location>
        <begin position="15"/>
        <end position="27"/>
    </location>
</feature>
<name>A0A9P5VN43_9FUNG</name>
<feature type="compositionally biased region" description="Basic and acidic residues" evidence="1">
    <location>
        <begin position="63"/>
        <end position="75"/>
    </location>
</feature>
<dbReference type="AlphaFoldDB" id="A0A9P5VN43"/>
<feature type="region of interest" description="Disordered" evidence="1">
    <location>
        <begin position="14"/>
        <end position="78"/>
    </location>
</feature>
<accession>A0A9P5VN43</accession>
<dbReference type="EMBL" id="JAAAUY010000214">
    <property type="protein sequence ID" value="KAF9333236.1"/>
    <property type="molecule type" value="Genomic_DNA"/>
</dbReference>
<reference evidence="2" key="1">
    <citation type="journal article" date="2020" name="Fungal Divers.">
        <title>Resolving the Mortierellaceae phylogeny through synthesis of multi-gene phylogenetics and phylogenomics.</title>
        <authorList>
            <person name="Vandepol N."/>
            <person name="Liber J."/>
            <person name="Desiro A."/>
            <person name="Na H."/>
            <person name="Kennedy M."/>
            <person name="Barry K."/>
            <person name="Grigoriev I.V."/>
            <person name="Miller A.N."/>
            <person name="O'Donnell K."/>
            <person name="Stajich J.E."/>
            <person name="Bonito G."/>
        </authorList>
    </citation>
    <scope>NUCLEOTIDE SEQUENCE</scope>
    <source>
        <strain evidence="2">NVP1</strain>
    </source>
</reference>
<protein>
    <submittedName>
        <fullName evidence="2">Uncharacterized protein</fullName>
    </submittedName>
</protein>
<evidence type="ECO:0000313" key="3">
    <source>
        <dbReference type="Proteomes" id="UP000696485"/>
    </source>
</evidence>
<organism evidence="2 3">
    <name type="scientific">Podila minutissima</name>
    <dbReference type="NCBI Taxonomy" id="64525"/>
    <lineage>
        <taxon>Eukaryota</taxon>
        <taxon>Fungi</taxon>
        <taxon>Fungi incertae sedis</taxon>
        <taxon>Mucoromycota</taxon>
        <taxon>Mortierellomycotina</taxon>
        <taxon>Mortierellomycetes</taxon>
        <taxon>Mortierellales</taxon>
        <taxon>Mortierellaceae</taxon>
        <taxon>Podila</taxon>
    </lineage>
</organism>
<feature type="region of interest" description="Disordered" evidence="1">
    <location>
        <begin position="117"/>
        <end position="140"/>
    </location>
</feature>
<keyword evidence="3" id="KW-1185">Reference proteome</keyword>
<evidence type="ECO:0000256" key="1">
    <source>
        <dbReference type="SAM" id="MobiDB-lite"/>
    </source>
</evidence>
<comment type="caution">
    <text evidence="2">The sequence shown here is derived from an EMBL/GenBank/DDBJ whole genome shotgun (WGS) entry which is preliminary data.</text>
</comment>
<dbReference type="Proteomes" id="UP000696485">
    <property type="component" value="Unassembled WGS sequence"/>
</dbReference>
<proteinExistence type="predicted"/>
<feature type="compositionally biased region" description="Basic and acidic residues" evidence="1">
    <location>
        <begin position="117"/>
        <end position="130"/>
    </location>
</feature>
<feature type="compositionally biased region" description="Acidic residues" evidence="1">
    <location>
        <begin position="131"/>
        <end position="140"/>
    </location>
</feature>
<gene>
    <name evidence="2" type="ORF">BG006_003873</name>
</gene>
<evidence type="ECO:0000313" key="2">
    <source>
        <dbReference type="EMBL" id="KAF9333236.1"/>
    </source>
</evidence>
<sequence length="140" mass="16108">MSKKLAAQALDALLSTQNSSLSKSTEPTKAPKKKRSKKDQLPKTKTGLKKIKHELRYGHSVKRNQEAQESRENPLEKLQSQIEKEEAIVEKNLNYYKVTQRVSKKELELRKKIKMLREKAKGEQSRKAGVEQDESDGEDF</sequence>